<dbReference type="SUPFAM" id="SSF88946">
    <property type="entry name" value="Sigma2 domain of RNA polymerase sigma factors"/>
    <property type="match status" value="1"/>
</dbReference>
<evidence type="ECO:0000313" key="5">
    <source>
        <dbReference type="Proteomes" id="UP001285263"/>
    </source>
</evidence>
<dbReference type="SUPFAM" id="SSF54427">
    <property type="entry name" value="NTF2-like"/>
    <property type="match status" value="1"/>
</dbReference>
<dbReference type="InterPro" id="IPR014303">
    <property type="entry name" value="RNA_pol_sigma-70_ECF"/>
</dbReference>
<dbReference type="Pfam" id="PF08281">
    <property type="entry name" value="Sigma70_r4_2"/>
    <property type="match status" value="1"/>
</dbReference>
<dbReference type="NCBIfam" id="NF007214">
    <property type="entry name" value="PRK09636.1"/>
    <property type="match status" value="1"/>
</dbReference>
<organism evidence="4 5">
    <name type="scientific">Roseateles agri</name>
    <dbReference type="NCBI Taxonomy" id="3098619"/>
    <lineage>
        <taxon>Bacteria</taxon>
        <taxon>Pseudomonadati</taxon>
        <taxon>Pseudomonadota</taxon>
        <taxon>Betaproteobacteria</taxon>
        <taxon>Burkholderiales</taxon>
        <taxon>Sphaerotilaceae</taxon>
        <taxon>Roseateles</taxon>
    </lineage>
</organism>
<evidence type="ECO:0000259" key="3">
    <source>
        <dbReference type="Pfam" id="PF08281"/>
    </source>
</evidence>
<dbReference type="InterPro" id="IPR013324">
    <property type="entry name" value="RNA_pol_sigma_r3/r4-like"/>
</dbReference>
<dbReference type="InterPro" id="IPR032710">
    <property type="entry name" value="NTF2-like_dom_sf"/>
</dbReference>
<dbReference type="Pfam" id="PF04542">
    <property type="entry name" value="Sigma70_r2"/>
    <property type="match status" value="1"/>
</dbReference>
<dbReference type="NCBIfam" id="TIGR02957">
    <property type="entry name" value="SigX4"/>
    <property type="match status" value="1"/>
</dbReference>
<dbReference type="InterPro" id="IPR014284">
    <property type="entry name" value="RNA_pol_sigma-70_dom"/>
</dbReference>
<dbReference type="RefSeq" id="WP_320421838.1">
    <property type="nucleotide sequence ID" value="NZ_JAXCLA010000002.1"/>
</dbReference>
<dbReference type="SUPFAM" id="SSF88659">
    <property type="entry name" value="Sigma3 and sigma4 domains of RNA polymerase sigma factors"/>
    <property type="match status" value="1"/>
</dbReference>
<evidence type="ECO:0000259" key="2">
    <source>
        <dbReference type="Pfam" id="PF04542"/>
    </source>
</evidence>
<dbReference type="InterPro" id="IPR036388">
    <property type="entry name" value="WH-like_DNA-bd_sf"/>
</dbReference>
<accession>A0ABU5DDV0</accession>
<dbReference type="Proteomes" id="UP001285263">
    <property type="component" value="Unassembled WGS sequence"/>
</dbReference>
<dbReference type="InterPro" id="IPR007627">
    <property type="entry name" value="RNA_pol_sigma70_r2"/>
</dbReference>
<proteinExistence type="predicted"/>
<dbReference type="InterPro" id="IPR013325">
    <property type="entry name" value="RNA_pol_sigma_r2"/>
</dbReference>
<feature type="domain" description="RNA polymerase sigma-70 region 2" evidence="2">
    <location>
        <begin position="14"/>
        <end position="77"/>
    </location>
</feature>
<keyword evidence="5" id="KW-1185">Reference proteome</keyword>
<dbReference type="EMBL" id="JAXCLA010000002">
    <property type="protein sequence ID" value="MDY0743925.1"/>
    <property type="molecule type" value="Genomic_DNA"/>
</dbReference>
<protein>
    <submittedName>
        <fullName evidence="4">RNA polymerase sigma-70 factor</fullName>
    </submittedName>
</protein>
<comment type="subunit">
    <text evidence="1">Interacts transiently with the RNA polymerase catalytic core formed by RpoA, RpoB, RpoC and RpoZ (2 alpha, 1 beta, 1 beta' and 1 omega subunit) to form the RNA polymerase holoenzyme that can initiate transcription.</text>
</comment>
<dbReference type="PANTHER" id="PTHR30173">
    <property type="entry name" value="SIGMA 19 FACTOR"/>
    <property type="match status" value="1"/>
</dbReference>
<evidence type="ECO:0000313" key="4">
    <source>
        <dbReference type="EMBL" id="MDY0743925.1"/>
    </source>
</evidence>
<dbReference type="PANTHER" id="PTHR30173:SF36">
    <property type="entry name" value="ECF RNA POLYMERASE SIGMA FACTOR SIGJ"/>
    <property type="match status" value="1"/>
</dbReference>
<dbReference type="Gene3D" id="1.10.1740.10">
    <property type="match status" value="1"/>
</dbReference>
<sequence length="322" mass="35972">MNDTTPRNPDDDSFNRLRPRLQGIAYRMLGAAAEAEDVVQDAWLRWHGTDRASIDNTEAWLVAVTTRIAIDRLRSAKTQREHYVGTWLPEPLMDAPDDFGQHTPSPEQLLERADNLSVAFLTLLERLAPEARAAYLLREVFDADYAEVAEALGKSEQACRQIVHRAKAQLKDEKRPRQVVPHETHLKLLRGFADAATRGEFAALKAMLAEEAQLVGDGGGFVPSFGRPLEGGQRIAQLYLALSLRHREGLRYEVVVLNGEWGLLRFVDGALESAQSLETDGEHIVRIHSQRNPEKLARIARMLGRELHVVTPPVTNTEPGSS</sequence>
<evidence type="ECO:0000256" key="1">
    <source>
        <dbReference type="ARBA" id="ARBA00011344"/>
    </source>
</evidence>
<dbReference type="Gene3D" id="1.10.10.10">
    <property type="entry name" value="Winged helix-like DNA-binding domain superfamily/Winged helix DNA-binding domain"/>
    <property type="match status" value="1"/>
</dbReference>
<dbReference type="InterPro" id="IPR052704">
    <property type="entry name" value="ECF_Sigma-70_Domain"/>
</dbReference>
<dbReference type="InterPro" id="IPR013249">
    <property type="entry name" value="RNA_pol_sigma70_r4_t2"/>
</dbReference>
<name>A0ABU5DDV0_9BURK</name>
<dbReference type="NCBIfam" id="TIGR02937">
    <property type="entry name" value="sigma70-ECF"/>
    <property type="match status" value="1"/>
</dbReference>
<feature type="domain" description="RNA polymerase sigma factor 70 region 4 type 2" evidence="3">
    <location>
        <begin position="119"/>
        <end position="170"/>
    </location>
</feature>
<gene>
    <name evidence="4" type="ORF">SNE35_05390</name>
</gene>
<comment type="caution">
    <text evidence="4">The sequence shown here is derived from an EMBL/GenBank/DDBJ whole genome shotgun (WGS) entry which is preliminary data.</text>
</comment>
<reference evidence="4 5" key="1">
    <citation type="submission" date="2023-11" db="EMBL/GenBank/DDBJ databases">
        <title>Paucibacter sp. nov., isolated from fresh soil in Korea.</title>
        <authorList>
            <person name="Le N.T.T."/>
        </authorList>
    </citation>
    <scope>NUCLEOTIDE SEQUENCE [LARGE SCALE GENOMIC DNA]</scope>
    <source>
        <strain evidence="4 5">R3-3</strain>
    </source>
</reference>